<sequence length="139" mass="15891">MYVRVNWKEWTVLCQRGEEYRYVAVYEEKAEKRTRYVPSNYIRPVSDRPKLSEVLSSDGSVPLIDLQGLEVGGISKDFTATHWKTKFMNGQAALHLSGTKDVAEYCRNARELSLRLLEAISESLCLETDYISKALSKHG</sequence>
<dbReference type="EMBL" id="JAAWWB010000028">
    <property type="protein sequence ID" value="KAG6748282.1"/>
    <property type="molecule type" value="Genomic_DNA"/>
</dbReference>
<keyword evidence="2" id="KW-1185">Reference proteome</keyword>
<proteinExistence type="predicted"/>
<gene>
    <name evidence="1" type="ORF">POTOM_048199</name>
</gene>
<name>A0A8X8CBM6_POPTO</name>
<dbReference type="OrthoDB" id="779095at2759"/>
<dbReference type="Proteomes" id="UP000886885">
    <property type="component" value="Chromosome 14D"/>
</dbReference>
<protein>
    <submittedName>
        <fullName evidence="1">Uncharacterized protein</fullName>
    </submittedName>
</protein>
<reference evidence="1" key="1">
    <citation type="journal article" date="2020" name="bioRxiv">
        <title>Hybrid origin of Populus tomentosa Carr. identified through genome sequencing and phylogenomic analysis.</title>
        <authorList>
            <person name="An X."/>
            <person name="Gao K."/>
            <person name="Chen Z."/>
            <person name="Li J."/>
            <person name="Yang X."/>
            <person name="Yang X."/>
            <person name="Zhou J."/>
            <person name="Guo T."/>
            <person name="Zhao T."/>
            <person name="Huang S."/>
            <person name="Miao D."/>
            <person name="Khan W.U."/>
            <person name="Rao P."/>
            <person name="Ye M."/>
            <person name="Lei B."/>
            <person name="Liao W."/>
            <person name="Wang J."/>
            <person name="Ji L."/>
            <person name="Li Y."/>
            <person name="Guo B."/>
            <person name="Mustafa N.S."/>
            <person name="Li S."/>
            <person name="Yun Q."/>
            <person name="Keller S.R."/>
            <person name="Mao J."/>
            <person name="Zhang R."/>
            <person name="Strauss S.H."/>
        </authorList>
    </citation>
    <scope>NUCLEOTIDE SEQUENCE</scope>
    <source>
        <strain evidence="1">GM15</strain>
        <tissue evidence="1">Leaf</tissue>
    </source>
</reference>
<evidence type="ECO:0000313" key="1">
    <source>
        <dbReference type="EMBL" id="KAG6748282.1"/>
    </source>
</evidence>
<organism evidence="1 2">
    <name type="scientific">Populus tomentosa</name>
    <name type="common">Chinese white poplar</name>
    <dbReference type="NCBI Taxonomy" id="118781"/>
    <lineage>
        <taxon>Eukaryota</taxon>
        <taxon>Viridiplantae</taxon>
        <taxon>Streptophyta</taxon>
        <taxon>Embryophyta</taxon>
        <taxon>Tracheophyta</taxon>
        <taxon>Spermatophyta</taxon>
        <taxon>Magnoliopsida</taxon>
        <taxon>eudicotyledons</taxon>
        <taxon>Gunneridae</taxon>
        <taxon>Pentapetalae</taxon>
        <taxon>rosids</taxon>
        <taxon>fabids</taxon>
        <taxon>Malpighiales</taxon>
        <taxon>Salicaceae</taxon>
        <taxon>Saliceae</taxon>
        <taxon>Populus</taxon>
    </lineage>
</organism>
<comment type="caution">
    <text evidence="1">The sequence shown here is derived from an EMBL/GenBank/DDBJ whole genome shotgun (WGS) entry which is preliminary data.</text>
</comment>
<accession>A0A8X8CBM6</accession>
<dbReference type="AlphaFoldDB" id="A0A8X8CBM6"/>
<evidence type="ECO:0000313" key="2">
    <source>
        <dbReference type="Proteomes" id="UP000886885"/>
    </source>
</evidence>